<dbReference type="EMBL" id="JAUESC010000004">
    <property type="protein sequence ID" value="KAK0596167.1"/>
    <property type="molecule type" value="Genomic_DNA"/>
</dbReference>
<evidence type="ECO:0000259" key="2">
    <source>
        <dbReference type="Pfam" id="PF19259"/>
    </source>
</evidence>
<dbReference type="Proteomes" id="UP001168877">
    <property type="component" value="Unassembled WGS sequence"/>
</dbReference>
<comment type="caution">
    <text evidence="3">The sequence shown here is derived from an EMBL/GenBank/DDBJ whole genome shotgun (WGS) entry which is preliminary data.</text>
</comment>
<reference evidence="3" key="1">
    <citation type="journal article" date="2022" name="Plant J.">
        <title>Strategies of tolerance reflected in two North American maple genomes.</title>
        <authorList>
            <person name="McEvoy S.L."/>
            <person name="Sezen U.U."/>
            <person name="Trouern-Trend A."/>
            <person name="McMahon S.M."/>
            <person name="Schaberg P.G."/>
            <person name="Yang J."/>
            <person name="Wegrzyn J.L."/>
            <person name="Swenson N.G."/>
        </authorList>
    </citation>
    <scope>NUCLEOTIDE SEQUENCE</scope>
    <source>
        <strain evidence="3">NS2018</strain>
    </source>
</reference>
<evidence type="ECO:0000313" key="4">
    <source>
        <dbReference type="Proteomes" id="UP001168877"/>
    </source>
</evidence>
<feature type="compositionally biased region" description="Basic and acidic residues" evidence="1">
    <location>
        <begin position="43"/>
        <end position="55"/>
    </location>
</feature>
<dbReference type="Pfam" id="PF19259">
    <property type="entry name" value="Ty3_capsid"/>
    <property type="match status" value="1"/>
</dbReference>
<feature type="region of interest" description="Disordered" evidence="1">
    <location>
        <begin position="37"/>
        <end position="72"/>
    </location>
</feature>
<evidence type="ECO:0000256" key="1">
    <source>
        <dbReference type="SAM" id="MobiDB-lite"/>
    </source>
</evidence>
<feature type="domain" description="Ty3 transposon capsid-like protein" evidence="2">
    <location>
        <begin position="89"/>
        <end position="238"/>
    </location>
</feature>
<accession>A0AA39SL77</accession>
<organism evidence="3 4">
    <name type="scientific">Acer saccharum</name>
    <name type="common">Sugar maple</name>
    <dbReference type="NCBI Taxonomy" id="4024"/>
    <lineage>
        <taxon>Eukaryota</taxon>
        <taxon>Viridiplantae</taxon>
        <taxon>Streptophyta</taxon>
        <taxon>Embryophyta</taxon>
        <taxon>Tracheophyta</taxon>
        <taxon>Spermatophyta</taxon>
        <taxon>Magnoliopsida</taxon>
        <taxon>eudicotyledons</taxon>
        <taxon>Gunneridae</taxon>
        <taxon>Pentapetalae</taxon>
        <taxon>rosids</taxon>
        <taxon>malvids</taxon>
        <taxon>Sapindales</taxon>
        <taxon>Sapindaceae</taxon>
        <taxon>Hippocastanoideae</taxon>
        <taxon>Acereae</taxon>
        <taxon>Acer</taxon>
    </lineage>
</organism>
<protein>
    <recommendedName>
        <fullName evidence="2">Ty3 transposon capsid-like protein domain-containing protein</fullName>
    </recommendedName>
</protein>
<dbReference type="InterPro" id="IPR045358">
    <property type="entry name" value="Ty3_capsid"/>
</dbReference>
<name>A0AA39SL77_ACESA</name>
<feature type="region of interest" description="Disordered" evidence="1">
    <location>
        <begin position="237"/>
        <end position="257"/>
    </location>
</feature>
<proteinExistence type="predicted"/>
<reference evidence="3" key="2">
    <citation type="submission" date="2023-06" db="EMBL/GenBank/DDBJ databases">
        <authorList>
            <person name="Swenson N.G."/>
            <person name="Wegrzyn J.L."/>
            <person name="Mcevoy S.L."/>
        </authorList>
    </citation>
    <scope>NUCLEOTIDE SEQUENCE</scope>
    <source>
        <strain evidence="3">NS2018</strain>
        <tissue evidence="3">Leaf</tissue>
    </source>
</reference>
<dbReference type="AlphaFoldDB" id="A0AA39SL77"/>
<gene>
    <name evidence="3" type="ORF">LWI29_013330</name>
</gene>
<sequence length="257" mass="29803">MDQRLDHLETAHETLQKEIQEMFAAMNTRFDQLSNSRINEQGEDSRINEQCEGSRTRTSGSHTSDDGGIIRDNSTRSYLPGLVKLDFPRYNGTEDPTSWICRVEQFFEFHRSAEDERVPLAFFNLEGDAQLWFQLMKEETPVATWEVFKQGLHNRYGPTQFQDFFGDLTKLQQMGSMKEYQTEFERLLIRAGKLTLAQQVGCFVSRLKESIKTDVQACKPESLTAVIGLARLYESRDQSTRRTNQTDLKRPIPNNRM</sequence>
<evidence type="ECO:0000313" key="3">
    <source>
        <dbReference type="EMBL" id="KAK0596167.1"/>
    </source>
</evidence>
<keyword evidence="4" id="KW-1185">Reference proteome</keyword>